<dbReference type="InterPro" id="IPR036789">
    <property type="entry name" value="Ribosomal_uL6-like_a/b-dom_sf"/>
</dbReference>
<proteinExistence type="inferred from homology"/>
<sequence>MSRVGKYPVVVPSGVTVTVAGADVSVNGKLGVSALTAVDDVEVSLEGDKLWVKPRSETKRARMMWGTTRALLANMVKGVSEGFTVNLEINGVGYRAAVQGNALQLQLGFSHDVIYPIPEGIAIKCEKPTSISISGKDRQRVGQVASEIRAYRGPEPYKGKGIKYETETILRKEGKKK</sequence>
<evidence type="ECO:0000256" key="3">
    <source>
        <dbReference type="ARBA" id="ARBA00023274"/>
    </source>
</evidence>
<dbReference type="GO" id="GO:0002181">
    <property type="term" value="P:cytoplasmic translation"/>
    <property type="evidence" value="ECO:0007669"/>
    <property type="project" value="TreeGrafter"/>
</dbReference>
<keyword evidence="2 5" id="KW-0689">Ribosomal protein</keyword>
<comment type="similarity">
    <text evidence="1">Belongs to the universal ribosomal protein uL6 family.</text>
</comment>
<reference evidence="5" key="1">
    <citation type="submission" date="2016-10" db="EMBL/GenBank/DDBJ databases">
        <title>Sequence of Gallionella enrichment culture.</title>
        <authorList>
            <person name="Poehlein A."/>
            <person name="Muehling M."/>
            <person name="Daniel R."/>
        </authorList>
    </citation>
    <scope>NUCLEOTIDE SEQUENCE</scope>
</reference>
<feature type="domain" description="Large ribosomal subunit protein uL6 alpha-beta" evidence="4">
    <location>
        <begin position="91"/>
        <end position="164"/>
    </location>
</feature>
<protein>
    <submittedName>
        <fullName evidence="5">50S ribosomal protein L6</fullName>
    </submittedName>
</protein>
<accession>A0A1J5TD43</accession>
<comment type="caution">
    <text evidence="5">The sequence shown here is derived from an EMBL/GenBank/DDBJ whole genome shotgun (WGS) entry which is preliminary data.</text>
</comment>
<evidence type="ECO:0000313" key="5">
    <source>
        <dbReference type="EMBL" id="OIR10030.1"/>
    </source>
</evidence>
<dbReference type="InterPro" id="IPR002358">
    <property type="entry name" value="Ribosomal_uL6_CS"/>
</dbReference>
<dbReference type="GO" id="GO:0003735">
    <property type="term" value="F:structural constituent of ribosome"/>
    <property type="evidence" value="ECO:0007669"/>
    <property type="project" value="InterPro"/>
</dbReference>
<dbReference type="PRINTS" id="PR00059">
    <property type="entry name" value="RIBOSOMALL6"/>
</dbReference>
<dbReference type="FunFam" id="3.90.930.12:FF:000001">
    <property type="entry name" value="50S ribosomal protein L6"/>
    <property type="match status" value="1"/>
</dbReference>
<dbReference type="GO" id="GO:0019843">
    <property type="term" value="F:rRNA binding"/>
    <property type="evidence" value="ECO:0007669"/>
    <property type="project" value="InterPro"/>
</dbReference>
<dbReference type="Pfam" id="PF00347">
    <property type="entry name" value="Ribosomal_L6"/>
    <property type="match status" value="2"/>
</dbReference>
<dbReference type="PANTHER" id="PTHR11655">
    <property type="entry name" value="60S/50S RIBOSOMAL PROTEIN L6/L9"/>
    <property type="match status" value="1"/>
</dbReference>
<dbReference type="NCBIfam" id="TIGR03654">
    <property type="entry name" value="L6_bact"/>
    <property type="match status" value="1"/>
</dbReference>
<dbReference type="AlphaFoldDB" id="A0A1J5TD43"/>
<evidence type="ECO:0000256" key="2">
    <source>
        <dbReference type="ARBA" id="ARBA00022980"/>
    </source>
</evidence>
<dbReference type="Gene3D" id="3.90.930.12">
    <property type="entry name" value="Ribosomal protein L6, alpha-beta domain"/>
    <property type="match status" value="2"/>
</dbReference>
<dbReference type="HAMAP" id="MF_01365_B">
    <property type="entry name" value="Ribosomal_uL6_B"/>
    <property type="match status" value="1"/>
</dbReference>
<feature type="domain" description="Large ribosomal subunit protein uL6 alpha-beta" evidence="4">
    <location>
        <begin position="11"/>
        <end position="82"/>
    </location>
</feature>
<gene>
    <name evidence="5" type="primary">rplF_4</name>
    <name evidence="5" type="ORF">GALL_79570</name>
</gene>
<dbReference type="SUPFAM" id="SSF56053">
    <property type="entry name" value="Ribosomal protein L6"/>
    <property type="match status" value="2"/>
</dbReference>
<dbReference type="EMBL" id="MLJW01000024">
    <property type="protein sequence ID" value="OIR10030.1"/>
    <property type="molecule type" value="Genomic_DNA"/>
</dbReference>
<dbReference type="InterPro" id="IPR020040">
    <property type="entry name" value="Ribosomal_uL6_a/b-dom"/>
</dbReference>
<keyword evidence="3" id="KW-0687">Ribonucleoprotein</keyword>
<name>A0A1J5TD43_9ZZZZ</name>
<dbReference type="InterPro" id="IPR019906">
    <property type="entry name" value="Ribosomal_uL6_bac-type"/>
</dbReference>
<evidence type="ECO:0000259" key="4">
    <source>
        <dbReference type="Pfam" id="PF00347"/>
    </source>
</evidence>
<dbReference type="PROSITE" id="PS00525">
    <property type="entry name" value="RIBOSOMAL_L6_1"/>
    <property type="match status" value="1"/>
</dbReference>
<dbReference type="PANTHER" id="PTHR11655:SF14">
    <property type="entry name" value="LARGE RIBOSOMAL SUBUNIT PROTEIN UL6M"/>
    <property type="match status" value="1"/>
</dbReference>
<dbReference type="GO" id="GO:0022625">
    <property type="term" value="C:cytosolic large ribosomal subunit"/>
    <property type="evidence" value="ECO:0007669"/>
    <property type="project" value="TreeGrafter"/>
</dbReference>
<dbReference type="InterPro" id="IPR000702">
    <property type="entry name" value="Ribosomal_uL6-like"/>
</dbReference>
<organism evidence="5">
    <name type="scientific">mine drainage metagenome</name>
    <dbReference type="NCBI Taxonomy" id="410659"/>
    <lineage>
        <taxon>unclassified sequences</taxon>
        <taxon>metagenomes</taxon>
        <taxon>ecological metagenomes</taxon>
    </lineage>
</organism>
<evidence type="ECO:0000256" key="1">
    <source>
        <dbReference type="ARBA" id="ARBA00009356"/>
    </source>
</evidence>
<dbReference type="PIRSF" id="PIRSF002162">
    <property type="entry name" value="Ribosomal_L6"/>
    <property type="match status" value="1"/>
</dbReference>